<evidence type="ECO:0000256" key="14">
    <source>
        <dbReference type="ARBA" id="ARBA00022989"/>
    </source>
</evidence>
<dbReference type="AlphaFoldDB" id="Q21I00"/>
<feature type="binding site" description="axial binding residue" evidence="20">
    <location>
        <position position="231"/>
    </location>
    <ligand>
        <name>heme c</name>
        <dbReference type="ChEBI" id="CHEBI:61717"/>
        <label>2</label>
    </ligand>
    <ligandPart>
        <name>Fe</name>
        <dbReference type="ChEBI" id="CHEBI:18248"/>
    </ligandPart>
</feature>
<dbReference type="SUPFAM" id="SSF46626">
    <property type="entry name" value="Cytochrome c"/>
    <property type="match status" value="2"/>
</dbReference>
<feature type="transmembrane region" description="Helical" evidence="22">
    <location>
        <begin position="60"/>
        <end position="79"/>
    </location>
</feature>
<evidence type="ECO:0000256" key="15">
    <source>
        <dbReference type="ARBA" id="ARBA00023002"/>
    </source>
</evidence>
<dbReference type="GO" id="GO:0006119">
    <property type="term" value="P:oxidative phosphorylation"/>
    <property type="evidence" value="ECO:0007669"/>
    <property type="project" value="UniProtKB-UniPathway"/>
</dbReference>
<comment type="subcellular location">
    <subcellularLocation>
        <location evidence="1 19">Cell inner membrane</location>
    </subcellularLocation>
</comment>
<keyword evidence="11" id="KW-0677">Repeat</keyword>
<dbReference type="InterPro" id="IPR004678">
    <property type="entry name" value="Cyt_c_oxidase_cbb3_su3"/>
</dbReference>
<evidence type="ECO:0000256" key="17">
    <source>
        <dbReference type="ARBA" id="ARBA00023065"/>
    </source>
</evidence>
<dbReference type="GO" id="GO:0005506">
    <property type="term" value="F:iron ion binding"/>
    <property type="evidence" value="ECO:0007669"/>
    <property type="project" value="InterPro"/>
</dbReference>
<evidence type="ECO:0000256" key="10">
    <source>
        <dbReference type="ARBA" id="ARBA00022723"/>
    </source>
</evidence>
<comment type="function">
    <text evidence="19">C-type cytochrome. Part of the cbb3-type cytochrome c oxidase complex.</text>
</comment>
<dbReference type="GeneID" id="98614080"/>
<keyword evidence="12 19" id="KW-0375">Hydrogen ion transport</keyword>
<keyword evidence="14 22" id="KW-1133">Transmembrane helix</keyword>
<keyword evidence="4 19" id="KW-0813">Transport</keyword>
<dbReference type="Pfam" id="PF14715">
    <property type="entry name" value="FixP_N"/>
    <property type="match status" value="1"/>
</dbReference>
<dbReference type="PANTHER" id="PTHR33751:SF1">
    <property type="entry name" value="CBB3-TYPE CYTOCHROME C OXIDASE SUBUNIT FIXP"/>
    <property type="match status" value="1"/>
</dbReference>
<dbReference type="Gene3D" id="1.10.760.10">
    <property type="entry name" value="Cytochrome c-like domain"/>
    <property type="match status" value="2"/>
</dbReference>
<dbReference type="eggNOG" id="COG2010">
    <property type="taxonomic scope" value="Bacteria"/>
</dbReference>
<evidence type="ECO:0000256" key="12">
    <source>
        <dbReference type="ARBA" id="ARBA00022781"/>
    </source>
</evidence>
<keyword evidence="13 19" id="KW-0249">Electron transport</keyword>
<evidence type="ECO:0000256" key="3">
    <source>
        <dbReference type="ARBA" id="ARBA00006113"/>
    </source>
</evidence>
<dbReference type="Proteomes" id="UP000001947">
    <property type="component" value="Chromosome"/>
</dbReference>
<keyword evidence="16 19" id="KW-0408">Iron</keyword>
<dbReference type="InterPro" id="IPR036909">
    <property type="entry name" value="Cyt_c-like_dom_sf"/>
</dbReference>
<dbReference type="GO" id="GO:1902600">
    <property type="term" value="P:proton transmembrane transport"/>
    <property type="evidence" value="ECO:0007669"/>
    <property type="project" value="UniProtKB-KW"/>
</dbReference>
<feature type="binding site" description="axial binding residue" evidence="20">
    <location>
        <position position="184"/>
    </location>
    <ligand>
        <name>heme c</name>
        <dbReference type="ChEBI" id="CHEBI:61717"/>
        <label>2</label>
    </ligand>
    <ligandPart>
        <name>Fe</name>
        <dbReference type="ChEBI" id="CHEBI:18248"/>
    </ligandPart>
</feature>
<feature type="domain" description="Cytochrome c" evidence="23">
    <location>
        <begin position="214"/>
        <end position="295"/>
    </location>
</feature>
<dbReference type="GO" id="GO:0005886">
    <property type="term" value="C:plasma membrane"/>
    <property type="evidence" value="ECO:0007669"/>
    <property type="project" value="UniProtKB-SubCell"/>
</dbReference>
<evidence type="ECO:0000256" key="22">
    <source>
        <dbReference type="SAM" id="Phobius"/>
    </source>
</evidence>
<keyword evidence="9 22" id="KW-0812">Transmembrane</keyword>
<feature type="binding site" description="covalent" evidence="21">
    <location>
        <position position="144"/>
    </location>
    <ligand>
        <name>heme c</name>
        <dbReference type="ChEBI" id="CHEBI:61717"/>
        <label>1</label>
    </ligand>
</feature>
<evidence type="ECO:0000256" key="18">
    <source>
        <dbReference type="ARBA" id="ARBA00023136"/>
    </source>
</evidence>
<dbReference type="NCBIfam" id="TIGR00782">
    <property type="entry name" value="ccoP"/>
    <property type="match status" value="1"/>
</dbReference>
<dbReference type="EMBL" id="CP000282">
    <property type="protein sequence ID" value="ABD81679.1"/>
    <property type="molecule type" value="Genomic_DNA"/>
</dbReference>
<evidence type="ECO:0000256" key="4">
    <source>
        <dbReference type="ARBA" id="ARBA00022448"/>
    </source>
</evidence>
<evidence type="ECO:0000256" key="6">
    <source>
        <dbReference type="ARBA" id="ARBA00022519"/>
    </source>
</evidence>
<comment type="subunit">
    <text evidence="19">Component of the cbb3-type cytochrome c oxidase.</text>
</comment>
<keyword evidence="10 19" id="KW-0479">Metal-binding</keyword>
<dbReference type="GO" id="GO:0009055">
    <property type="term" value="F:electron transfer activity"/>
    <property type="evidence" value="ECO:0007669"/>
    <property type="project" value="InterPro"/>
</dbReference>
<proteinExistence type="inferred from homology"/>
<dbReference type="Gene3D" id="6.10.280.130">
    <property type="match status" value="1"/>
</dbReference>
<dbReference type="GO" id="GO:0020037">
    <property type="term" value="F:heme binding"/>
    <property type="evidence" value="ECO:0007669"/>
    <property type="project" value="InterPro"/>
</dbReference>
<feature type="binding site" description="covalent" evidence="21">
    <location>
        <position position="141"/>
    </location>
    <ligand>
        <name>heme c</name>
        <dbReference type="ChEBI" id="CHEBI:61717"/>
        <label>1</label>
    </ligand>
</feature>
<feature type="binding site" description="covalent" evidence="21">
    <location>
        <position position="230"/>
    </location>
    <ligand>
        <name>heme c</name>
        <dbReference type="ChEBI" id="CHEBI:61717"/>
        <label>2</label>
    </ligand>
</feature>
<evidence type="ECO:0000313" key="25">
    <source>
        <dbReference type="Proteomes" id="UP000001947"/>
    </source>
</evidence>
<dbReference type="STRING" id="203122.Sde_2419"/>
<reference evidence="24 25" key="1">
    <citation type="journal article" date="2008" name="PLoS Genet.">
        <title>Complete genome sequence of the complex carbohydrate-degrading marine bacterium, Saccharophagus degradans strain 2-40 T.</title>
        <authorList>
            <person name="Weiner R.M."/>
            <person name="Taylor L.E.II."/>
            <person name="Henrissat B."/>
            <person name="Hauser L."/>
            <person name="Land M."/>
            <person name="Coutinho P.M."/>
            <person name="Rancurel C."/>
            <person name="Saunders E.H."/>
            <person name="Longmire A.G."/>
            <person name="Zhang H."/>
            <person name="Bayer E.A."/>
            <person name="Gilbert H.J."/>
            <person name="Larimer F."/>
            <person name="Zhulin I.B."/>
            <person name="Ekborg N.A."/>
            <person name="Lamed R."/>
            <person name="Richardson P.M."/>
            <person name="Borovok I."/>
            <person name="Hutcheson S."/>
        </authorList>
    </citation>
    <scope>NUCLEOTIDE SEQUENCE [LARGE SCALE GENOMIC DNA]</scope>
    <source>
        <strain evidence="25">2-40 / ATCC 43961 / DSM 17024</strain>
    </source>
</reference>
<dbReference type="InterPro" id="IPR038414">
    <property type="entry name" value="CcoP_N_sf"/>
</dbReference>
<feature type="domain" description="Cytochrome c" evidence="23">
    <location>
        <begin position="128"/>
        <end position="207"/>
    </location>
</feature>
<keyword evidence="17 19" id="KW-0406">Ion transport</keyword>
<evidence type="ECO:0000256" key="20">
    <source>
        <dbReference type="PIRSR" id="PIRSR000006-1"/>
    </source>
</evidence>
<dbReference type="PROSITE" id="PS51007">
    <property type="entry name" value="CYTC"/>
    <property type="match status" value="2"/>
</dbReference>
<keyword evidence="5 19" id="KW-1003">Cell membrane</keyword>
<evidence type="ECO:0000256" key="1">
    <source>
        <dbReference type="ARBA" id="ARBA00004533"/>
    </source>
</evidence>
<evidence type="ECO:0000256" key="2">
    <source>
        <dbReference type="ARBA" id="ARBA00004673"/>
    </source>
</evidence>
<comment type="cofactor">
    <cofactor evidence="19 21">
        <name>heme c</name>
        <dbReference type="ChEBI" id="CHEBI:61717"/>
    </cofactor>
    <text evidence="19 21">Binds 2 heme C groups per subunit.</text>
</comment>
<dbReference type="PIRSF" id="PIRSF000006">
    <property type="entry name" value="Cbb3-Cox_fixP"/>
    <property type="match status" value="1"/>
</dbReference>
<evidence type="ECO:0000256" key="11">
    <source>
        <dbReference type="ARBA" id="ARBA00022737"/>
    </source>
</evidence>
<evidence type="ECO:0000256" key="19">
    <source>
        <dbReference type="PIRNR" id="PIRNR000006"/>
    </source>
</evidence>
<dbReference type="RefSeq" id="WP_011468896.1">
    <property type="nucleotide sequence ID" value="NC_007912.1"/>
</dbReference>
<evidence type="ECO:0000313" key="24">
    <source>
        <dbReference type="EMBL" id="ABD81679.1"/>
    </source>
</evidence>
<dbReference type="UniPathway" id="UPA00705"/>
<name>Q21I00_SACD2</name>
<evidence type="ECO:0000256" key="7">
    <source>
        <dbReference type="ARBA" id="ARBA00022617"/>
    </source>
</evidence>
<feature type="transmembrane region" description="Helical" evidence="22">
    <location>
        <begin position="7"/>
        <end position="25"/>
    </location>
</feature>
<dbReference type="InterPro" id="IPR032858">
    <property type="entry name" value="CcoP_N"/>
</dbReference>
<dbReference type="InterPro" id="IPR008168">
    <property type="entry name" value="Cyt_C_IC"/>
</dbReference>
<evidence type="ECO:0000256" key="5">
    <source>
        <dbReference type="ARBA" id="ARBA00022475"/>
    </source>
</evidence>
<dbReference type="Pfam" id="PF13442">
    <property type="entry name" value="Cytochrome_CBB3"/>
    <property type="match status" value="2"/>
</dbReference>
<protein>
    <recommendedName>
        <fullName evidence="19">Cbb3-type cytochrome c oxidase subunit</fullName>
    </recommendedName>
</protein>
<comment type="pathway">
    <text evidence="2 19">Energy metabolism; oxidative phosphorylation.</text>
</comment>
<comment type="similarity">
    <text evidence="3 19">Belongs to the CcoP / FixP family.</text>
</comment>
<feature type="binding site" description="axial binding residue" evidence="20">
    <location>
        <position position="272"/>
    </location>
    <ligand>
        <name>heme c</name>
        <dbReference type="ChEBI" id="CHEBI:61717"/>
        <label>1</label>
    </ligand>
    <ligandPart>
        <name>Fe</name>
        <dbReference type="ChEBI" id="CHEBI:18248"/>
    </ligandPart>
</feature>
<evidence type="ECO:0000259" key="23">
    <source>
        <dbReference type="PROSITE" id="PS51007"/>
    </source>
</evidence>
<evidence type="ECO:0000256" key="13">
    <source>
        <dbReference type="ARBA" id="ARBA00022982"/>
    </source>
</evidence>
<accession>Q21I00</accession>
<dbReference type="GO" id="GO:0016491">
    <property type="term" value="F:oxidoreductase activity"/>
    <property type="evidence" value="ECO:0007669"/>
    <property type="project" value="UniProtKB-KW"/>
</dbReference>
<keyword evidence="8 19" id="KW-0679">Respiratory chain</keyword>
<dbReference type="KEGG" id="sde:Sde_2419"/>
<keyword evidence="25" id="KW-1185">Reference proteome</keyword>
<evidence type="ECO:0000256" key="9">
    <source>
        <dbReference type="ARBA" id="ARBA00022692"/>
    </source>
</evidence>
<keyword evidence="18 19" id="KW-0472">Membrane</keyword>
<keyword evidence="7 19" id="KW-0349">Heme</keyword>
<dbReference type="PANTHER" id="PTHR33751">
    <property type="entry name" value="CBB3-TYPE CYTOCHROME C OXIDASE SUBUNIT FIXP"/>
    <property type="match status" value="1"/>
</dbReference>
<evidence type="ECO:0000256" key="21">
    <source>
        <dbReference type="PIRSR" id="PIRSR000006-2"/>
    </source>
</evidence>
<gene>
    <name evidence="24" type="ordered locus">Sde_2419</name>
</gene>
<evidence type="ECO:0000256" key="8">
    <source>
        <dbReference type="ARBA" id="ARBA00022660"/>
    </source>
</evidence>
<dbReference type="PRINTS" id="PR00605">
    <property type="entry name" value="CYTCHROMECIC"/>
</dbReference>
<feature type="binding site" description="axial binding residue" evidence="20">
    <location>
        <position position="145"/>
    </location>
    <ligand>
        <name>heme c</name>
        <dbReference type="ChEBI" id="CHEBI:61717"/>
        <label>1</label>
    </ligand>
    <ligandPart>
        <name>Fe</name>
        <dbReference type="ChEBI" id="CHEBI:18248"/>
    </ligandPart>
</feature>
<organism evidence="24 25">
    <name type="scientific">Saccharophagus degradans (strain 2-40 / ATCC 43961 / DSM 17024)</name>
    <dbReference type="NCBI Taxonomy" id="203122"/>
    <lineage>
        <taxon>Bacteria</taxon>
        <taxon>Pseudomonadati</taxon>
        <taxon>Pseudomonadota</taxon>
        <taxon>Gammaproteobacteria</taxon>
        <taxon>Cellvibrionales</taxon>
        <taxon>Cellvibrionaceae</taxon>
        <taxon>Saccharophagus</taxon>
    </lineage>
</organism>
<dbReference type="InterPro" id="IPR009056">
    <property type="entry name" value="Cyt_c-like_dom"/>
</dbReference>
<sequence length="298" mass="32854">MSIFWNFWIIGLTLACLALVFWVLMANRKVAVSDDEEAENRTTGHVYDGIEEYDNPLPLWWFKLFIGTMIFGAIYLIIYPGLGSYKGILNWTSVGELKHDQEKGYEEVAETFELYANTPVTELMHDGAAMKMGVRLFANNCAVCHGADAGGNFGFPNLTDKDWLYGGTPEKIKESITHGRQGSMPAWGNILGDEKTQLVANYVLSLSGAEHNAEKAAQGKPLFAQNCAACHGAKGKGVQAVGAPNLTDDIWLYGGSLEEIAQTINNGRSNQMPAQKDRLREEKIHVLTAYLLSLSIDE</sequence>
<keyword evidence="15 19" id="KW-0560">Oxidoreductase</keyword>
<keyword evidence="6 19" id="KW-0997">Cell inner membrane</keyword>
<evidence type="ECO:0000256" key="16">
    <source>
        <dbReference type="ARBA" id="ARBA00023004"/>
    </source>
</evidence>
<dbReference type="InterPro" id="IPR050597">
    <property type="entry name" value="Cytochrome_c_Oxidase_Subunit"/>
</dbReference>
<feature type="binding site" description="covalent" evidence="21">
    <location>
        <position position="227"/>
    </location>
    <ligand>
        <name>heme c</name>
        <dbReference type="ChEBI" id="CHEBI:61717"/>
        <label>2</label>
    </ligand>
</feature>
<dbReference type="HOGENOM" id="CLU_047545_2_0_6"/>